<gene>
    <name evidence="1" type="ORF">UCMB321_5582</name>
</gene>
<dbReference type="Proteomes" id="UP000031535">
    <property type="component" value="Unassembled WGS sequence"/>
</dbReference>
<evidence type="ECO:0000313" key="2">
    <source>
        <dbReference type="Proteomes" id="UP000031535"/>
    </source>
</evidence>
<comment type="caution">
    <text evidence="1">The sequence shown here is derived from an EMBL/GenBank/DDBJ whole genome shotgun (WGS) entry which is preliminary data.</text>
</comment>
<reference evidence="1 2" key="1">
    <citation type="submission" date="2015-01" db="EMBL/GenBank/DDBJ databases">
        <title>Complete genome of Pseudomonas batumici UCM B-321 producer of the batumin antibiotic with strong antistaphilococcal and potential anticancer activity.</title>
        <authorList>
            <person name="Klochko V.V."/>
            <person name="Zelena L.B."/>
            <person name="Elena K.A."/>
            <person name="Reva O.N."/>
        </authorList>
    </citation>
    <scope>NUCLEOTIDE SEQUENCE [LARGE SCALE GENOMIC DNA]</scope>
    <source>
        <strain evidence="1 2">UCM B-321</strain>
    </source>
</reference>
<keyword evidence="2" id="KW-1185">Reference proteome</keyword>
<sequence>MAIKRLCCNLQTLGKLNQLAHLERDRDEAFSAIDRSRPYVG</sequence>
<protein>
    <submittedName>
        <fullName evidence="1">Uncharacterized protein</fullName>
    </submittedName>
</protein>
<dbReference type="AlphaFoldDB" id="A0A0C2I183"/>
<organism evidence="1 2">
    <name type="scientific">Pseudomonas batumici</name>
    <dbReference type="NCBI Taxonomy" id="226910"/>
    <lineage>
        <taxon>Bacteria</taxon>
        <taxon>Pseudomonadati</taxon>
        <taxon>Pseudomonadota</taxon>
        <taxon>Gammaproteobacteria</taxon>
        <taxon>Pseudomonadales</taxon>
        <taxon>Pseudomonadaceae</taxon>
        <taxon>Pseudomonas</taxon>
    </lineage>
</organism>
<accession>A0A0C2I183</accession>
<dbReference type="EMBL" id="JXDG01000078">
    <property type="protein sequence ID" value="KIH80665.1"/>
    <property type="molecule type" value="Genomic_DNA"/>
</dbReference>
<name>A0A0C2I183_9PSED</name>
<proteinExistence type="predicted"/>
<evidence type="ECO:0000313" key="1">
    <source>
        <dbReference type="EMBL" id="KIH80665.1"/>
    </source>
</evidence>